<organism evidence="10">
    <name type="scientific">Chelativorans sp. (strain BNC1)</name>
    <dbReference type="NCBI Taxonomy" id="266779"/>
    <lineage>
        <taxon>Bacteria</taxon>
        <taxon>Pseudomonadati</taxon>
        <taxon>Pseudomonadota</taxon>
        <taxon>Alphaproteobacteria</taxon>
        <taxon>Hyphomicrobiales</taxon>
        <taxon>Phyllobacteriaceae</taxon>
        <taxon>Chelativorans</taxon>
    </lineage>
</organism>
<reference evidence="10" key="1">
    <citation type="submission" date="2006-06" db="EMBL/GenBank/DDBJ databases">
        <title>Complete sequence of Plasmid 2 of Chelativorans sp. BNC1.</title>
        <authorList>
            <consortium name="US DOE Joint Genome Institute"/>
            <person name="Copeland A."/>
            <person name="Lucas S."/>
            <person name="Lapidus A."/>
            <person name="Barry K."/>
            <person name="Detter J.C."/>
            <person name="Glavina del Rio T."/>
            <person name="Hammon N."/>
            <person name="Israni S."/>
            <person name="Dalin E."/>
            <person name="Tice H."/>
            <person name="Pitluck S."/>
            <person name="Chertkov O."/>
            <person name="Brettin T."/>
            <person name="Bruce D."/>
            <person name="Han C."/>
            <person name="Tapia R."/>
            <person name="Gilna P."/>
            <person name="Schmutz J."/>
            <person name="Larimer F."/>
            <person name="Land M."/>
            <person name="Hauser L."/>
            <person name="Kyrpides N."/>
            <person name="Mikhailova N."/>
            <person name="Richardson P."/>
        </authorList>
    </citation>
    <scope>NUCLEOTIDE SEQUENCE</scope>
    <source>
        <strain evidence="10">BNC1</strain>
        <plasmid evidence="10">2</plasmid>
    </source>
</reference>
<comment type="similarity">
    <text evidence="8">Belongs to the binding-protein-dependent transport system permease family.</text>
</comment>
<feature type="domain" description="ABC transmembrane type-1" evidence="9">
    <location>
        <begin position="85"/>
        <end position="292"/>
    </location>
</feature>
<feature type="transmembrane region" description="Helical" evidence="8">
    <location>
        <begin position="426"/>
        <end position="446"/>
    </location>
</feature>
<feature type="transmembrane region" description="Helical" evidence="8">
    <location>
        <begin position="123"/>
        <end position="145"/>
    </location>
</feature>
<sequence>MTATDPSLATASISRDSRILQRIGNNRGLIVRIVLAALLFMLLVSPMVPIVYQGFLDKPLYDGSAAFTLANFGNLFADPRFINATKNTLIIGFIGTAISTFVGFLSALFLDRLDLPFQRTLRMMFLAPMFLSSLIMAFAWSMMYSPTGFIALWLKEVIGFGLPNLNSLLGISLLAGVSAAPVSYIYFSAAMQNIPNTLEQAARAAGATPMRAIRTIVLPLLMPSVLYCVLLNFVMKLDLLAVPLVLGGPARIEVLSTYLYDKGIVAAQVDYGLVSAAAIFMLILVQLFVFAQKYMLGDLRKFNTIGGKSSSPSQIRVGLWGWLISALIFAYCLLTAIFPCLFLILRSFTSFLSPYMPISQVLTLDNFRMVLGYEAYVKSIYNTLIVAIVGGAVAVVLTFVSTIVAYRSPAFIRSFTQQTAFIPKAIPGLVVGIGIFYATVLLPGGGLLRGSLAILVVAYIIRYFPTGFATLSPAFLQIGEDLEKAVRITGGSQIRSYIAVTMPLLKPALLSCYLLYFVQFFKEYAAASFLFSPDTAVIGTTMLQLNVMGNYGPVAALSAITLALTLPVAIFIYSGKKGA</sequence>
<proteinExistence type="inferred from homology"/>
<keyword evidence="3" id="KW-1003">Cell membrane</keyword>
<dbReference type="eggNOG" id="COG1178">
    <property type="taxonomic scope" value="Bacteria"/>
</dbReference>
<accession>Q11AL5</accession>
<evidence type="ECO:0000256" key="5">
    <source>
        <dbReference type="ARBA" id="ARBA00022692"/>
    </source>
</evidence>
<keyword evidence="7 8" id="KW-0472">Membrane</keyword>
<gene>
    <name evidence="10" type="ordered locus">Meso_4535</name>
</gene>
<dbReference type="GO" id="GO:0005886">
    <property type="term" value="C:plasma membrane"/>
    <property type="evidence" value="ECO:0007669"/>
    <property type="project" value="UniProtKB-SubCell"/>
</dbReference>
<dbReference type="Gene3D" id="1.10.3720.10">
    <property type="entry name" value="MetI-like"/>
    <property type="match status" value="2"/>
</dbReference>
<dbReference type="CDD" id="cd06261">
    <property type="entry name" value="TM_PBP2"/>
    <property type="match status" value="2"/>
</dbReference>
<keyword evidence="10" id="KW-0614">Plasmid</keyword>
<feature type="transmembrane region" description="Helical" evidence="8">
    <location>
        <begin position="319"/>
        <end position="345"/>
    </location>
</feature>
<feature type="transmembrane region" description="Helical" evidence="8">
    <location>
        <begin position="380"/>
        <end position="406"/>
    </location>
</feature>
<feature type="transmembrane region" description="Helical" evidence="8">
    <location>
        <begin position="497"/>
        <end position="518"/>
    </location>
</feature>
<dbReference type="PANTHER" id="PTHR43357">
    <property type="entry name" value="INNER MEMBRANE ABC TRANSPORTER PERMEASE PROTEIN YDCV"/>
    <property type="match status" value="1"/>
</dbReference>
<comment type="subcellular location">
    <subcellularLocation>
        <location evidence="1">Cell inner membrane</location>
        <topology evidence="1">Multi-pass membrane protein</topology>
    </subcellularLocation>
    <subcellularLocation>
        <location evidence="8">Cell membrane</location>
        <topology evidence="8">Multi-pass membrane protein</topology>
    </subcellularLocation>
</comment>
<dbReference type="SUPFAM" id="SSF161098">
    <property type="entry name" value="MetI-like"/>
    <property type="match status" value="2"/>
</dbReference>
<dbReference type="AlphaFoldDB" id="Q11AL5"/>
<dbReference type="PANTHER" id="PTHR43357:SF4">
    <property type="entry name" value="INNER MEMBRANE ABC TRANSPORTER PERMEASE PROTEIN YDCV"/>
    <property type="match status" value="1"/>
</dbReference>
<dbReference type="Pfam" id="PF00528">
    <property type="entry name" value="BPD_transp_1"/>
    <property type="match status" value="2"/>
</dbReference>
<evidence type="ECO:0000256" key="6">
    <source>
        <dbReference type="ARBA" id="ARBA00022989"/>
    </source>
</evidence>
<dbReference type="GO" id="GO:0055085">
    <property type="term" value="P:transmembrane transport"/>
    <property type="evidence" value="ECO:0007669"/>
    <property type="project" value="InterPro"/>
</dbReference>
<dbReference type="KEGG" id="mes:Meso_4535"/>
<dbReference type="InterPro" id="IPR035906">
    <property type="entry name" value="MetI-like_sf"/>
</dbReference>
<evidence type="ECO:0000256" key="7">
    <source>
        <dbReference type="ARBA" id="ARBA00023136"/>
    </source>
</evidence>
<feature type="transmembrane region" description="Helical" evidence="8">
    <location>
        <begin position="89"/>
        <end position="111"/>
    </location>
</feature>
<evidence type="ECO:0000313" key="10">
    <source>
        <dbReference type="EMBL" id="ABG65560.1"/>
    </source>
</evidence>
<keyword evidence="2 8" id="KW-0813">Transport</keyword>
<evidence type="ECO:0000259" key="9">
    <source>
        <dbReference type="PROSITE" id="PS50928"/>
    </source>
</evidence>
<keyword evidence="6 8" id="KW-1133">Transmembrane helix</keyword>
<feature type="domain" description="ABC transmembrane type-1" evidence="9">
    <location>
        <begin position="380"/>
        <end position="572"/>
    </location>
</feature>
<evidence type="ECO:0000256" key="1">
    <source>
        <dbReference type="ARBA" id="ARBA00004429"/>
    </source>
</evidence>
<dbReference type="OrthoDB" id="27542at2"/>
<dbReference type="EMBL" id="CP000391">
    <property type="protein sequence ID" value="ABG65560.1"/>
    <property type="molecule type" value="Genomic_DNA"/>
</dbReference>
<keyword evidence="4" id="KW-0997">Cell inner membrane</keyword>
<feature type="transmembrane region" description="Helical" evidence="8">
    <location>
        <begin position="29"/>
        <end position="52"/>
    </location>
</feature>
<feature type="transmembrane region" description="Helical" evidence="8">
    <location>
        <begin position="165"/>
        <end position="187"/>
    </location>
</feature>
<evidence type="ECO:0000256" key="3">
    <source>
        <dbReference type="ARBA" id="ARBA00022475"/>
    </source>
</evidence>
<evidence type="ECO:0000256" key="8">
    <source>
        <dbReference type="RuleBase" id="RU363032"/>
    </source>
</evidence>
<feature type="transmembrane region" description="Helical" evidence="8">
    <location>
        <begin position="551"/>
        <end position="573"/>
    </location>
</feature>
<protein>
    <submittedName>
        <fullName evidence="10">Binding-protein-dependent transport systems inner membrane component</fullName>
    </submittedName>
</protein>
<keyword evidence="5 8" id="KW-0812">Transmembrane</keyword>
<evidence type="ECO:0000256" key="4">
    <source>
        <dbReference type="ARBA" id="ARBA00022519"/>
    </source>
</evidence>
<name>Q11AL5_CHESB</name>
<dbReference type="HOGENOM" id="CLU_021838_2_2_5"/>
<dbReference type="PROSITE" id="PS50928">
    <property type="entry name" value="ABC_TM1"/>
    <property type="match status" value="2"/>
</dbReference>
<feature type="transmembrane region" description="Helical" evidence="8">
    <location>
        <begin position="452"/>
        <end position="476"/>
    </location>
</feature>
<dbReference type="InterPro" id="IPR000515">
    <property type="entry name" value="MetI-like"/>
</dbReference>
<feature type="transmembrane region" description="Helical" evidence="8">
    <location>
        <begin position="271"/>
        <end position="291"/>
    </location>
</feature>
<feature type="transmembrane region" description="Helical" evidence="8">
    <location>
        <begin position="216"/>
        <end position="235"/>
    </location>
</feature>
<geneLocation type="plasmid" evidence="10">
    <name>2</name>
</geneLocation>
<evidence type="ECO:0000256" key="2">
    <source>
        <dbReference type="ARBA" id="ARBA00022448"/>
    </source>
</evidence>